<protein>
    <submittedName>
        <fullName evidence="2">Uncharacterized protein</fullName>
    </submittedName>
</protein>
<proteinExistence type="predicted"/>
<dbReference type="EMBL" id="JAACJK010000117">
    <property type="protein sequence ID" value="KAF5329991.1"/>
    <property type="molecule type" value="Genomic_DNA"/>
</dbReference>
<evidence type="ECO:0000256" key="1">
    <source>
        <dbReference type="SAM" id="SignalP"/>
    </source>
</evidence>
<comment type="caution">
    <text evidence="2">The sequence shown here is derived from an EMBL/GenBank/DDBJ whole genome shotgun (WGS) entry which is preliminary data.</text>
</comment>
<feature type="signal peptide" evidence="1">
    <location>
        <begin position="1"/>
        <end position="22"/>
    </location>
</feature>
<dbReference type="OrthoDB" id="10380633at2759"/>
<name>A0A8H5BVI3_9AGAR</name>
<feature type="chain" id="PRO_5034270423" evidence="1">
    <location>
        <begin position="23"/>
        <end position="187"/>
    </location>
</feature>
<organism evidence="2 3">
    <name type="scientific">Ephemerocybe angulata</name>
    <dbReference type="NCBI Taxonomy" id="980116"/>
    <lineage>
        <taxon>Eukaryota</taxon>
        <taxon>Fungi</taxon>
        <taxon>Dikarya</taxon>
        <taxon>Basidiomycota</taxon>
        <taxon>Agaricomycotina</taxon>
        <taxon>Agaricomycetes</taxon>
        <taxon>Agaricomycetidae</taxon>
        <taxon>Agaricales</taxon>
        <taxon>Agaricineae</taxon>
        <taxon>Psathyrellaceae</taxon>
        <taxon>Ephemerocybe</taxon>
    </lineage>
</organism>
<keyword evidence="1" id="KW-0732">Signal</keyword>
<evidence type="ECO:0000313" key="3">
    <source>
        <dbReference type="Proteomes" id="UP000541558"/>
    </source>
</evidence>
<gene>
    <name evidence="2" type="ORF">D9611_010425</name>
</gene>
<dbReference type="Proteomes" id="UP000541558">
    <property type="component" value="Unassembled WGS sequence"/>
</dbReference>
<keyword evidence="3" id="KW-1185">Reference proteome</keyword>
<accession>A0A8H5BVI3</accession>
<reference evidence="2 3" key="1">
    <citation type="journal article" date="2020" name="ISME J.">
        <title>Uncovering the hidden diversity of litter-decomposition mechanisms in mushroom-forming fungi.</title>
        <authorList>
            <person name="Floudas D."/>
            <person name="Bentzer J."/>
            <person name="Ahren D."/>
            <person name="Johansson T."/>
            <person name="Persson P."/>
            <person name="Tunlid A."/>
        </authorList>
    </citation>
    <scope>NUCLEOTIDE SEQUENCE [LARGE SCALE GENOMIC DNA]</scope>
    <source>
        <strain evidence="2 3">CBS 175.51</strain>
    </source>
</reference>
<dbReference type="AlphaFoldDB" id="A0A8H5BVI3"/>
<evidence type="ECO:0000313" key="2">
    <source>
        <dbReference type="EMBL" id="KAF5329991.1"/>
    </source>
</evidence>
<sequence length="187" mass="19555">MHLKSLVASFFAFGAITAVVASAEPSVLEKRQNQAAIELRLAVGGLKTAVATILPEIEKVVAAVGSVEASLVPLVKELVIVLDRTAATIDVISKAGQASIVVVDEIARDVSAIYAEIIRSTSGALLRRPGFKDVYTKSGLETALVRFLSSLSGVLPVVVKVISALLKLLSPVLNALGWTRLTATLGI</sequence>